<dbReference type="Pfam" id="PF00090">
    <property type="entry name" value="TSP_1"/>
    <property type="match status" value="10"/>
</dbReference>
<keyword evidence="2" id="KW-0677">Repeat</keyword>
<reference evidence="8" key="1">
    <citation type="submission" date="2022-08" db="UniProtKB">
        <authorList>
            <consortium name="EnsemblMetazoa"/>
        </authorList>
    </citation>
    <scope>IDENTIFICATION</scope>
    <source>
        <strain evidence="8">05x7-T-G4-1.051#20</strain>
    </source>
</reference>
<accession>A0A8W8LSX1</accession>
<dbReference type="SMART" id="SM00209">
    <property type="entry name" value="TSP1"/>
    <property type="match status" value="10"/>
</dbReference>
<dbReference type="CDD" id="cd00112">
    <property type="entry name" value="LDLa"/>
    <property type="match status" value="1"/>
</dbReference>
<evidence type="ECO:0000259" key="7">
    <source>
        <dbReference type="Pfam" id="PF12248"/>
    </source>
</evidence>
<dbReference type="PROSITE" id="PS01209">
    <property type="entry name" value="LDLRA_1"/>
    <property type="match status" value="1"/>
</dbReference>
<dbReference type="InterPro" id="IPR036383">
    <property type="entry name" value="TSP1_rpt_sf"/>
</dbReference>
<dbReference type="Pfam" id="PF12248">
    <property type="entry name" value="Methyltransf_FA"/>
    <property type="match status" value="1"/>
</dbReference>
<dbReference type="InterPro" id="IPR022041">
    <property type="entry name" value="Methyltransf_FA"/>
</dbReference>
<dbReference type="PROSITE" id="PS50092">
    <property type="entry name" value="TSP1"/>
    <property type="match status" value="10"/>
</dbReference>
<evidence type="ECO:0000256" key="2">
    <source>
        <dbReference type="ARBA" id="ARBA00022737"/>
    </source>
</evidence>
<dbReference type="EnsemblMetazoa" id="G29548.1">
    <property type="protein sequence ID" value="G29548.1:cds"/>
    <property type="gene ID" value="G29548"/>
</dbReference>
<name>A0A8W8LSX1_MAGGI</name>
<dbReference type="OMA" id="PNAYSYH"/>
<dbReference type="SMART" id="SM00192">
    <property type="entry name" value="LDLa"/>
    <property type="match status" value="1"/>
</dbReference>
<dbReference type="Pfam" id="PF00057">
    <property type="entry name" value="Ldl_recept_a"/>
    <property type="match status" value="1"/>
</dbReference>
<evidence type="ECO:0000256" key="6">
    <source>
        <dbReference type="SAM" id="SignalP"/>
    </source>
</evidence>
<keyword evidence="9" id="KW-1185">Reference proteome</keyword>
<feature type="transmembrane region" description="Helical" evidence="5">
    <location>
        <begin position="799"/>
        <end position="819"/>
    </location>
</feature>
<proteinExistence type="predicted"/>
<dbReference type="Gene3D" id="4.10.400.10">
    <property type="entry name" value="Low-density Lipoprotein Receptor"/>
    <property type="match status" value="1"/>
</dbReference>
<dbReference type="InterPro" id="IPR002172">
    <property type="entry name" value="LDrepeatLR_classA_rpt"/>
</dbReference>
<feature type="domain" description="Farnesoic acid O-methyl transferase" evidence="7">
    <location>
        <begin position="28"/>
        <end position="162"/>
    </location>
</feature>
<keyword evidence="5" id="KW-0812">Transmembrane</keyword>
<dbReference type="SUPFAM" id="SSF82895">
    <property type="entry name" value="TSP-1 type 1 repeat"/>
    <property type="match status" value="10"/>
</dbReference>
<dbReference type="Proteomes" id="UP000005408">
    <property type="component" value="Unassembled WGS sequence"/>
</dbReference>
<dbReference type="PROSITE" id="PS50068">
    <property type="entry name" value="LDLRA_2"/>
    <property type="match status" value="1"/>
</dbReference>
<dbReference type="PRINTS" id="PR01705">
    <property type="entry name" value="TSP1REPEAT"/>
</dbReference>
<protein>
    <recommendedName>
        <fullName evidence="7">Farnesoic acid O-methyl transferase domain-containing protein</fullName>
    </recommendedName>
</protein>
<dbReference type="Gene3D" id="2.20.100.10">
    <property type="entry name" value="Thrombospondin type-1 (TSP1) repeat"/>
    <property type="match status" value="10"/>
</dbReference>
<dbReference type="InterPro" id="IPR023415">
    <property type="entry name" value="LDLR_class-A_CS"/>
</dbReference>
<dbReference type="InterPro" id="IPR000884">
    <property type="entry name" value="TSP1_rpt"/>
</dbReference>
<keyword evidence="3" id="KW-1015">Disulfide bond</keyword>
<dbReference type="InterPro" id="IPR036055">
    <property type="entry name" value="LDL_receptor-like_sf"/>
</dbReference>
<evidence type="ECO:0000256" key="1">
    <source>
        <dbReference type="ARBA" id="ARBA00022536"/>
    </source>
</evidence>
<dbReference type="PANTHER" id="PTHR22906">
    <property type="entry name" value="PROPERDIN"/>
    <property type="match status" value="1"/>
</dbReference>
<evidence type="ECO:0000256" key="5">
    <source>
        <dbReference type="SAM" id="Phobius"/>
    </source>
</evidence>
<dbReference type="OrthoDB" id="446173at2759"/>
<dbReference type="SUPFAM" id="SSF57424">
    <property type="entry name" value="LDL receptor-like module"/>
    <property type="match status" value="1"/>
</dbReference>
<feature type="signal peptide" evidence="6">
    <location>
        <begin position="1"/>
        <end position="19"/>
    </location>
</feature>
<organism evidence="8 9">
    <name type="scientific">Magallana gigas</name>
    <name type="common">Pacific oyster</name>
    <name type="synonym">Crassostrea gigas</name>
    <dbReference type="NCBI Taxonomy" id="29159"/>
    <lineage>
        <taxon>Eukaryota</taxon>
        <taxon>Metazoa</taxon>
        <taxon>Spiralia</taxon>
        <taxon>Lophotrochozoa</taxon>
        <taxon>Mollusca</taxon>
        <taxon>Bivalvia</taxon>
        <taxon>Autobranchia</taxon>
        <taxon>Pteriomorphia</taxon>
        <taxon>Ostreida</taxon>
        <taxon>Ostreoidea</taxon>
        <taxon>Ostreidae</taxon>
        <taxon>Magallana</taxon>
    </lineage>
</organism>
<dbReference type="FunFam" id="2.20.100.10:FF:000001">
    <property type="entry name" value="semaphorin-5A isoform X1"/>
    <property type="match status" value="8"/>
</dbReference>
<dbReference type="FunFam" id="2.20.100.10:FF:000007">
    <property type="entry name" value="Thrombospondin 1"/>
    <property type="match status" value="2"/>
</dbReference>
<comment type="caution">
    <text evidence="4">Lacks conserved residue(s) required for the propagation of feature annotation.</text>
</comment>
<feature type="chain" id="PRO_5036455555" description="Farnesoic acid O-methyl transferase domain-containing protein" evidence="6">
    <location>
        <begin position="20"/>
        <end position="820"/>
    </location>
</feature>
<dbReference type="InterPro" id="IPR052065">
    <property type="entry name" value="Compl_asym_regulator"/>
</dbReference>
<keyword evidence="1" id="KW-0245">EGF-like domain</keyword>
<keyword evidence="6" id="KW-0732">Signal</keyword>
<evidence type="ECO:0000256" key="3">
    <source>
        <dbReference type="ARBA" id="ARBA00023157"/>
    </source>
</evidence>
<keyword evidence="5" id="KW-1133">Transmembrane helix</keyword>
<evidence type="ECO:0000313" key="8">
    <source>
        <dbReference type="EnsemblMetazoa" id="G29548.1:cds"/>
    </source>
</evidence>
<evidence type="ECO:0000313" key="9">
    <source>
        <dbReference type="Proteomes" id="UP000005408"/>
    </source>
</evidence>
<dbReference type="AlphaFoldDB" id="A0A8W8LSX1"/>
<evidence type="ECO:0000256" key="4">
    <source>
        <dbReference type="PROSITE-ProRule" id="PRU00124"/>
    </source>
</evidence>
<sequence>MASFLGVLYLLVVIQGSFATVFYTPNAYSYHTVSRYGITCAGKSYVTFKVRACNDAHLALMTYDRDSGPLYEIVIGGWGNGQCCLRKSKQGSCYRTYRGSVLNCGSYQYFWVSWGGSVIRLGRGTTYGSNTLMSLSDSSIRVNYIAVSTGWGSTGYWEFYNPPVHGGWSSWSGYGSCSKSCGSGSQSRSRSCNNPSPAYGGNSCSGSSSSSRSCNTHNCPIHGGWSSWSGYGSCSKSCGSGSQSRSRSCNNPSPAYGGNSCSGSSTSTRSCNTHNCPIHGGWSSWSGYGSCSKSCGSGSQSRSRSCNNPSPAYGGNSCSGSSTSSRSCNTHNCPIHGGWSSWSGYGSCSKSCGSGSQSRSRSCNNPSPAYGGNSCSGSSTSSQSCNTHNCPIHGGWSSWSGYGSCSKSCGSGSQSRSRSCNNPSPAYGGNSCSGSSTSSQSCNTHNCPIHGGWSSWSGYGSCSKSCGSGSQSRSRSCNNPSPAYGGNSCSGSSTSTQSCNTHNCPIDGGWSTWSGYGSCSKTCGTGTQSRSRTCTNPAPAYNGLSCSGSATSSQNCNTHNCPIDGQWATWGSWTTCSVTCGGGSQSRTRTCTNPAPQYNGSPCPNSASSTQACNTHHCPIDGGLSSWGSWGTCTVTCGGGTQDRLRTCTNPAPQYGGALCVGATTNTQDCNTQVCIIDGAWSSWSGYGLCSVSCGGGKQSRSRTCTNPKPANGGLDCPGGASELTDCNVDVCPTVPAGQYQQLCPAGWFTCETGGITCIDEAFQCDCSKDCDDGSDEDATYASCTVTQMASCKSSGGHMTLSIMAAMLPVLGMVLLQIII</sequence>
<keyword evidence="5" id="KW-0472">Membrane</keyword>